<dbReference type="PANTHER" id="PTHR13887">
    <property type="entry name" value="GLUTATHIONE S-TRANSFERASE KAPPA"/>
    <property type="match status" value="1"/>
</dbReference>
<proteinExistence type="predicted"/>
<organism evidence="2 3">
    <name type="scientific">Fredinandcohnia quinoae</name>
    <dbReference type="NCBI Taxonomy" id="2918902"/>
    <lineage>
        <taxon>Bacteria</taxon>
        <taxon>Bacillati</taxon>
        <taxon>Bacillota</taxon>
        <taxon>Bacilli</taxon>
        <taxon>Bacillales</taxon>
        <taxon>Bacillaceae</taxon>
        <taxon>Fredinandcohnia</taxon>
    </lineage>
</organism>
<evidence type="ECO:0000259" key="1">
    <source>
        <dbReference type="Pfam" id="PF01323"/>
    </source>
</evidence>
<dbReference type="AlphaFoldDB" id="A0AAW5DUJ2"/>
<dbReference type="SUPFAM" id="SSF52833">
    <property type="entry name" value="Thioredoxin-like"/>
    <property type="match status" value="1"/>
</dbReference>
<dbReference type="InterPro" id="IPR001853">
    <property type="entry name" value="DSBA-like_thioredoxin_dom"/>
</dbReference>
<dbReference type="EMBL" id="JAKTTI010000002">
    <property type="protein sequence ID" value="MCH1624302.1"/>
    <property type="molecule type" value="Genomic_DNA"/>
</dbReference>
<dbReference type="RefSeq" id="WP_240252575.1">
    <property type="nucleotide sequence ID" value="NZ_JAKTTI010000002.1"/>
</dbReference>
<dbReference type="PANTHER" id="PTHR13887:SF41">
    <property type="entry name" value="THIOREDOXIN SUPERFAMILY PROTEIN"/>
    <property type="match status" value="1"/>
</dbReference>
<evidence type="ECO:0000313" key="2">
    <source>
        <dbReference type="EMBL" id="MCH1624302.1"/>
    </source>
</evidence>
<dbReference type="GO" id="GO:0016491">
    <property type="term" value="F:oxidoreductase activity"/>
    <property type="evidence" value="ECO:0007669"/>
    <property type="project" value="InterPro"/>
</dbReference>
<dbReference type="CDD" id="cd03024">
    <property type="entry name" value="DsbA_FrnE"/>
    <property type="match status" value="1"/>
</dbReference>
<name>A0AAW5DUJ2_9BACI</name>
<dbReference type="Proteomes" id="UP001431131">
    <property type="component" value="Unassembled WGS sequence"/>
</dbReference>
<dbReference type="Pfam" id="PF01323">
    <property type="entry name" value="DSBA"/>
    <property type="match status" value="1"/>
</dbReference>
<comment type="caution">
    <text evidence="2">The sequence shown here is derived from an EMBL/GenBank/DDBJ whole genome shotgun (WGS) entry which is preliminary data.</text>
</comment>
<sequence length="240" mass="26754">MKIEVWSDFVCPFCYIGKRRLELALEQFPNRDQVEVEFKSFELDPNSQVFSGKNIHEAIAAKYGISLEEAKRANAGIGQQAASVGLTFNFDDMKPTNTFDAHRLAKLAKSHGKEKELTEKLLYSYFTESKNLSDQDTLIEITDSVGLDTEEVKSVLEDKTKFSNDVRIDEALAQQIGVTGVPFFVINQKYSISGAQPTETFLGALQQVWQEENPAPKLKDLSGDNSAAVCTDDSCIIPEK</sequence>
<keyword evidence="3" id="KW-1185">Reference proteome</keyword>
<evidence type="ECO:0000313" key="3">
    <source>
        <dbReference type="Proteomes" id="UP001431131"/>
    </source>
</evidence>
<feature type="domain" description="DSBA-like thioredoxin" evidence="1">
    <location>
        <begin position="3"/>
        <end position="206"/>
    </location>
</feature>
<accession>A0AAW5DUJ2</accession>
<reference evidence="2" key="1">
    <citation type="submission" date="2022-02" db="EMBL/GenBank/DDBJ databases">
        <title>Fredinandcohnia quinoae sp. nov. isolated from Chenopodium quinoa seeds.</title>
        <authorList>
            <person name="Saati-Santamaria Z."/>
            <person name="Flores-Felix J.D."/>
            <person name="Igual J.M."/>
            <person name="Velazquez E."/>
            <person name="Garcia-Fraile P."/>
            <person name="Martinez-Molina E."/>
        </authorList>
    </citation>
    <scope>NUCLEOTIDE SEQUENCE</scope>
    <source>
        <strain evidence="2">SECRCQ15</strain>
    </source>
</reference>
<dbReference type="InterPro" id="IPR036249">
    <property type="entry name" value="Thioredoxin-like_sf"/>
</dbReference>
<protein>
    <submittedName>
        <fullName evidence="2">DsbA family oxidoreductase</fullName>
    </submittedName>
</protein>
<dbReference type="Gene3D" id="3.40.30.10">
    <property type="entry name" value="Glutaredoxin"/>
    <property type="match status" value="1"/>
</dbReference>
<gene>
    <name evidence="2" type="ORF">MJG50_03095</name>
</gene>